<evidence type="ECO:0000256" key="1">
    <source>
        <dbReference type="SAM" id="Phobius"/>
    </source>
</evidence>
<keyword evidence="1" id="KW-0472">Membrane</keyword>
<gene>
    <name evidence="2" type="ORF">IC229_30875</name>
</gene>
<sequence length="496" mass="57458">MAPESPLDKDAILLVALRHELVIKLQEDWDVLWKPRGHGDSFSTIANLPNQARFLSQLFEDIYDTLTNHFESRAAANDYMIDHERTLARFLSESYTKGFSLKTRNTIATYVGYRDYADFVRQYRETHEPPPSVTVVSLLPVPIRRELVHLPRYATTHRPWKPLSLRRKLFWWVVLSVLLLAWFIWGYQQYRQLRYLTASETAAVVFREVGRNAPTNPCWVRFEYDFSALGLDSLMLHYGGSLGAEEESQRSITRPKGNLSVAFYKGGIKLMTLRHRDQIIKRIIVMVPSDNWGCFVGGPDWTHPDFTPRQYYRDNCLFVNPDISIIDPKIRSYFMTHLYKAHHWSIDMDSLTAECRIQNKPDAFGISCFDTRLTFADTKVNQFAIEFRRPGCLEFTTQSGDTLLPQPLPDRKAFEVSFPKILDRFYNVKVVLANGVATTYMDGKLVSRNPYRHSFNHLRQLEVKFKGSGKIDFFRLTNSYTGQPVYTDDFGGPAVD</sequence>
<dbReference type="Proteomes" id="UP000598820">
    <property type="component" value="Unassembled WGS sequence"/>
</dbReference>
<name>A0A927GAF6_9BACT</name>
<evidence type="ECO:0000313" key="3">
    <source>
        <dbReference type="Proteomes" id="UP000598820"/>
    </source>
</evidence>
<keyword evidence="1" id="KW-0812">Transmembrane</keyword>
<dbReference type="RefSeq" id="WP_190892166.1">
    <property type="nucleotide sequence ID" value="NZ_JACWZY010000044.1"/>
</dbReference>
<proteinExistence type="predicted"/>
<dbReference type="AlphaFoldDB" id="A0A927GAF6"/>
<dbReference type="EMBL" id="JACWZY010000044">
    <property type="protein sequence ID" value="MBD2705070.1"/>
    <property type="molecule type" value="Genomic_DNA"/>
</dbReference>
<comment type="caution">
    <text evidence="2">The sequence shown here is derived from an EMBL/GenBank/DDBJ whole genome shotgun (WGS) entry which is preliminary data.</text>
</comment>
<keyword evidence="1" id="KW-1133">Transmembrane helix</keyword>
<organism evidence="2 3">
    <name type="scientific">Spirosoma profusum</name>
    <dbReference type="NCBI Taxonomy" id="2771354"/>
    <lineage>
        <taxon>Bacteria</taxon>
        <taxon>Pseudomonadati</taxon>
        <taxon>Bacteroidota</taxon>
        <taxon>Cytophagia</taxon>
        <taxon>Cytophagales</taxon>
        <taxon>Cytophagaceae</taxon>
        <taxon>Spirosoma</taxon>
    </lineage>
</organism>
<reference evidence="2" key="1">
    <citation type="submission" date="2020-09" db="EMBL/GenBank/DDBJ databases">
        <authorList>
            <person name="Kim M.K."/>
        </authorList>
    </citation>
    <scope>NUCLEOTIDE SEQUENCE</scope>
    <source>
        <strain evidence="2">BT702</strain>
    </source>
</reference>
<protein>
    <submittedName>
        <fullName evidence="2">Uncharacterized protein</fullName>
    </submittedName>
</protein>
<evidence type="ECO:0000313" key="2">
    <source>
        <dbReference type="EMBL" id="MBD2705070.1"/>
    </source>
</evidence>
<feature type="transmembrane region" description="Helical" evidence="1">
    <location>
        <begin position="169"/>
        <end position="187"/>
    </location>
</feature>
<accession>A0A927GAF6</accession>
<keyword evidence="3" id="KW-1185">Reference proteome</keyword>